<organism evidence="1 2">
    <name type="scientific">Thermogutta terrifontis</name>
    <dbReference type="NCBI Taxonomy" id="1331910"/>
    <lineage>
        <taxon>Bacteria</taxon>
        <taxon>Pseudomonadati</taxon>
        <taxon>Planctomycetota</taxon>
        <taxon>Planctomycetia</taxon>
        <taxon>Pirellulales</taxon>
        <taxon>Thermoguttaceae</taxon>
        <taxon>Thermogutta</taxon>
    </lineage>
</organism>
<evidence type="ECO:0000313" key="1">
    <source>
        <dbReference type="EMBL" id="ASV73941.1"/>
    </source>
</evidence>
<proteinExistence type="predicted"/>
<sequence>MSGPYLGKVERDKLSPLIRWLGRKIEKNCSRRGKSTLFAASPAGRAFSRPFGSPVNHARWGQRNGLGQRVHAWQCGRLFFTMTDARSPANRRSDFNSKDVLKIVPGFHSQPWEKWPIAMQTTLAQLR</sequence>
<dbReference type="EMBL" id="CP018477">
    <property type="protein sequence ID" value="ASV73941.1"/>
    <property type="molecule type" value="Genomic_DNA"/>
</dbReference>
<protein>
    <submittedName>
        <fullName evidence="1">Uncharacterized protein</fullName>
    </submittedName>
</protein>
<accession>A0A286RDA6</accession>
<dbReference type="KEGG" id="ttf:THTE_1339"/>
<dbReference type="Proteomes" id="UP000215086">
    <property type="component" value="Chromosome"/>
</dbReference>
<keyword evidence="2" id="KW-1185">Reference proteome</keyword>
<dbReference type="AlphaFoldDB" id="A0A286RDA6"/>
<reference evidence="1 2" key="1">
    <citation type="journal article" name="Front. Microbiol.">
        <title>Sugar Metabolism of the First Thermophilic Planctomycete Thermogutta terrifontis: Comparative Genomic and Transcriptomic Approaches.</title>
        <authorList>
            <person name="Elcheninov A.G."/>
            <person name="Menzel P."/>
            <person name="Gudbergsdottir S.R."/>
            <person name="Slesarev A.I."/>
            <person name="Kadnikov V.V."/>
            <person name="Krogh A."/>
            <person name="Bonch-Osmolovskaya E.A."/>
            <person name="Peng X."/>
            <person name="Kublanov I.V."/>
        </authorList>
    </citation>
    <scope>NUCLEOTIDE SEQUENCE [LARGE SCALE GENOMIC DNA]</scope>
    <source>
        <strain evidence="1 2">R1</strain>
    </source>
</reference>
<evidence type="ECO:0000313" key="2">
    <source>
        <dbReference type="Proteomes" id="UP000215086"/>
    </source>
</evidence>
<gene>
    <name evidence="1" type="ORF">THTE_1339</name>
</gene>
<name>A0A286RDA6_9BACT</name>